<feature type="domain" description="EF-hand" evidence="35">
    <location>
        <begin position="574"/>
        <end position="609"/>
    </location>
</feature>
<evidence type="ECO:0000256" key="14">
    <source>
        <dbReference type="ARBA" id="ARBA00022737"/>
    </source>
</evidence>
<dbReference type="PROSITE" id="PS00107">
    <property type="entry name" value="PROTEIN_KINASE_ATP"/>
    <property type="match status" value="1"/>
</dbReference>
<keyword evidence="14" id="KW-0677">Repeat</keyword>
<dbReference type="FunFam" id="3.30.200.20:FF:000315">
    <property type="entry name" value="Calcium-dependent protein kinase 3"/>
    <property type="match status" value="1"/>
</dbReference>
<dbReference type="SMART" id="SM00220">
    <property type="entry name" value="S_TKc"/>
    <property type="match status" value="1"/>
</dbReference>
<evidence type="ECO:0000256" key="15">
    <source>
        <dbReference type="ARBA" id="ARBA00022741"/>
    </source>
</evidence>
<keyword evidence="25" id="KW-0449">Lipoprotein</keyword>
<keyword evidence="12" id="KW-0519">Myristate</keyword>
<reference evidence="36 37" key="1">
    <citation type="submission" date="2014-02" db="EMBL/GenBank/DDBJ databases">
        <authorList>
            <person name="Sibley D."/>
            <person name="Venepally P."/>
            <person name="Karamycheva S."/>
            <person name="Hadjithomas M."/>
            <person name="Khan A."/>
            <person name="Brunk B."/>
            <person name="Roos D."/>
            <person name="Caler E."/>
            <person name="Lorenzi H."/>
        </authorList>
    </citation>
    <scope>NUCLEOTIDE SEQUENCE [LARGE SCALE GENOMIC DNA]</scope>
    <source>
        <strain evidence="36 37">GAB2-2007-GAL-DOM2</strain>
    </source>
</reference>
<dbReference type="InterPro" id="IPR000719">
    <property type="entry name" value="Prot_kinase_dom"/>
</dbReference>
<feature type="domain" description="EF-hand" evidence="35">
    <location>
        <begin position="684"/>
        <end position="719"/>
    </location>
</feature>
<dbReference type="GO" id="GO:0005524">
    <property type="term" value="F:ATP binding"/>
    <property type="evidence" value="ECO:0007669"/>
    <property type="project" value="UniProtKB-UniRule"/>
</dbReference>
<keyword evidence="8" id="KW-1032">Host cell membrane</keyword>
<comment type="catalytic activity">
    <reaction evidence="27">
        <text>L-threonyl-[protein] + ATP = O-phospho-L-threonyl-[protein] + ADP + H(+)</text>
        <dbReference type="Rhea" id="RHEA:46608"/>
        <dbReference type="Rhea" id="RHEA-COMP:11060"/>
        <dbReference type="Rhea" id="RHEA-COMP:11605"/>
        <dbReference type="ChEBI" id="CHEBI:15378"/>
        <dbReference type="ChEBI" id="CHEBI:30013"/>
        <dbReference type="ChEBI" id="CHEBI:30616"/>
        <dbReference type="ChEBI" id="CHEBI:61977"/>
        <dbReference type="ChEBI" id="CHEBI:456216"/>
        <dbReference type="EC" id="2.7.11.1"/>
    </reaction>
</comment>
<comment type="catalytic activity">
    <reaction evidence="28">
        <text>L-seryl-[protein] + ATP = O-phospho-L-seryl-[protein] + ADP + H(+)</text>
        <dbReference type="Rhea" id="RHEA:17989"/>
        <dbReference type="Rhea" id="RHEA-COMP:9863"/>
        <dbReference type="Rhea" id="RHEA-COMP:11604"/>
        <dbReference type="ChEBI" id="CHEBI:15378"/>
        <dbReference type="ChEBI" id="CHEBI:29999"/>
        <dbReference type="ChEBI" id="CHEBI:30616"/>
        <dbReference type="ChEBI" id="CHEBI:83421"/>
        <dbReference type="ChEBI" id="CHEBI:456216"/>
        <dbReference type="EC" id="2.7.11.1"/>
    </reaction>
</comment>
<feature type="compositionally biased region" description="Low complexity" evidence="33">
    <location>
        <begin position="140"/>
        <end position="183"/>
    </location>
</feature>
<evidence type="ECO:0000256" key="2">
    <source>
        <dbReference type="ARBA" id="ARBA00004230"/>
    </source>
</evidence>
<keyword evidence="16 36" id="KW-0418">Kinase</keyword>
<dbReference type="CDD" id="cd05117">
    <property type="entry name" value="STKc_CAMK"/>
    <property type="match status" value="1"/>
</dbReference>
<dbReference type="FunFam" id="1.10.510.10:FF:000398">
    <property type="entry name" value="Calcium-dependent protein kinase 1"/>
    <property type="match status" value="1"/>
</dbReference>
<organism evidence="36 37">
    <name type="scientific">Toxoplasma gondii GAB2-2007-GAL-DOM2</name>
    <dbReference type="NCBI Taxonomy" id="1130820"/>
    <lineage>
        <taxon>Eukaryota</taxon>
        <taxon>Sar</taxon>
        <taxon>Alveolata</taxon>
        <taxon>Apicomplexa</taxon>
        <taxon>Conoidasida</taxon>
        <taxon>Coccidia</taxon>
        <taxon>Eucoccidiorida</taxon>
        <taxon>Eimeriorina</taxon>
        <taxon>Sarcocystidae</taxon>
        <taxon>Toxoplasma</taxon>
    </lineage>
</organism>
<dbReference type="OrthoDB" id="329514at2759"/>
<evidence type="ECO:0000256" key="24">
    <source>
        <dbReference type="ARBA" id="ARBA00023273"/>
    </source>
</evidence>
<comment type="function">
    <text evidence="29">Calcium-dependent protein kinase which acts as a sensor and effector of intracellular Ca(2+) levels probably in part downstream of cGMP-activated PKG kinase. During the liver stage, involved in sporozoite motility and thus in sporozoite invasion of host hepatocytes, probably together with CDPK4 and CDPK5. In the mosquito midgut and during the last stage of male gamete exflagellation, may play a role in the rupture of the host erythrocyte membrane. In the mosquito midgut, required for the differentiation of the zygote into the ookinete by promoting the translational activation of a subset of repressed mRNAs; these mRNAs are kept repressed in the zygote by the DOZI- or CITH-containing mRNP complexes. Dispensable during the asexual blood stage.</text>
</comment>
<evidence type="ECO:0000256" key="28">
    <source>
        <dbReference type="ARBA" id="ARBA00048679"/>
    </source>
</evidence>
<dbReference type="InterPro" id="IPR017441">
    <property type="entry name" value="Protein_kinase_ATP_BS"/>
</dbReference>
<evidence type="ECO:0000256" key="18">
    <source>
        <dbReference type="ARBA" id="ARBA00022840"/>
    </source>
</evidence>
<feature type="binding site" evidence="32">
    <location>
        <position position="305"/>
    </location>
    <ligand>
        <name>ATP</name>
        <dbReference type="ChEBI" id="CHEBI:30616"/>
    </ligand>
</feature>
<dbReference type="GO" id="GO:0020005">
    <property type="term" value="C:symbiont-containing vacuole membrane"/>
    <property type="evidence" value="ECO:0007669"/>
    <property type="project" value="UniProtKB-SubCell"/>
</dbReference>
<feature type="domain" description="EF-hand" evidence="35">
    <location>
        <begin position="646"/>
        <end position="681"/>
    </location>
</feature>
<feature type="compositionally biased region" description="Polar residues" evidence="33">
    <location>
        <begin position="69"/>
        <end position="87"/>
    </location>
</feature>
<dbReference type="GO" id="GO:0020002">
    <property type="term" value="C:host cell plasma membrane"/>
    <property type="evidence" value="ECO:0007669"/>
    <property type="project" value="UniProtKB-SubCell"/>
</dbReference>
<comment type="caution">
    <text evidence="36">The sequence shown here is derived from an EMBL/GenBank/DDBJ whole genome shotgun (WGS) entry which is preliminary data.</text>
</comment>
<gene>
    <name evidence="36" type="ORF">TGDOM2_206590</name>
</gene>
<dbReference type="PROSITE" id="PS50222">
    <property type="entry name" value="EF_HAND_2"/>
    <property type="match status" value="4"/>
</dbReference>
<feature type="domain" description="EF-hand" evidence="35">
    <location>
        <begin position="610"/>
        <end position="645"/>
    </location>
</feature>
<evidence type="ECO:0000256" key="12">
    <source>
        <dbReference type="ARBA" id="ARBA00022707"/>
    </source>
</evidence>
<dbReference type="Gene3D" id="1.10.238.10">
    <property type="entry name" value="EF-hand"/>
    <property type="match status" value="2"/>
</dbReference>
<keyword evidence="10" id="KW-0597">Phosphoprotein</keyword>
<evidence type="ECO:0000256" key="27">
    <source>
        <dbReference type="ARBA" id="ARBA00047899"/>
    </source>
</evidence>
<keyword evidence="9" id="KW-0723">Serine/threonine-protein kinase</keyword>
<evidence type="ECO:0000256" key="25">
    <source>
        <dbReference type="ARBA" id="ARBA00023288"/>
    </source>
</evidence>
<evidence type="ECO:0000313" key="37">
    <source>
        <dbReference type="Proteomes" id="UP000028837"/>
    </source>
</evidence>
<dbReference type="InterPro" id="IPR018247">
    <property type="entry name" value="EF_Hand_1_Ca_BS"/>
</dbReference>
<evidence type="ECO:0000256" key="32">
    <source>
        <dbReference type="PROSITE-ProRule" id="PRU10141"/>
    </source>
</evidence>
<dbReference type="EMBL" id="AHZU02001453">
    <property type="protein sequence ID" value="KFG32183.1"/>
    <property type="molecule type" value="Genomic_DNA"/>
</dbReference>
<dbReference type="SMART" id="SM00054">
    <property type="entry name" value="EFh"/>
    <property type="match status" value="4"/>
</dbReference>
<evidence type="ECO:0000256" key="17">
    <source>
        <dbReference type="ARBA" id="ARBA00022837"/>
    </source>
</evidence>
<dbReference type="Proteomes" id="UP000028837">
    <property type="component" value="Unassembled WGS sequence"/>
</dbReference>
<dbReference type="GO" id="GO:0004674">
    <property type="term" value="F:protein serine/threonine kinase activity"/>
    <property type="evidence" value="ECO:0007669"/>
    <property type="project" value="UniProtKB-KW"/>
</dbReference>
<keyword evidence="17" id="KW-0106">Calcium</keyword>
<comment type="subunit">
    <text evidence="5">Monomer.</text>
</comment>
<keyword evidence="13" id="KW-0479">Metal-binding</keyword>
<evidence type="ECO:0000313" key="36">
    <source>
        <dbReference type="EMBL" id="KFG32183.1"/>
    </source>
</evidence>
<evidence type="ECO:0000256" key="20">
    <source>
        <dbReference type="ARBA" id="ARBA00022870"/>
    </source>
</evidence>
<evidence type="ECO:0000259" key="34">
    <source>
        <dbReference type="PROSITE" id="PS50011"/>
    </source>
</evidence>
<dbReference type="InterPro" id="IPR050205">
    <property type="entry name" value="CDPK_Ser/Thr_kinases"/>
</dbReference>
<evidence type="ECO:0000256" key="8">
    <source>
        <dbReference type="ARBA" id="ARBA00022511"/>
    </source>
</evidence>
<evidence type="ECO:0000256" key="11">
    <source>
        <dbReference type="ARBA" id="ARBA00022679"/>
    </source>
</evidence>
<evidence type="ECO:0000256" key="31">
    <source>
        <dbReference type="ARBA" id="ARBA00068067"/>
    </source>
</evidence>
<keyword evidence="21" id="KW-0969">Cilium</keyword>
<dbReference type="CDD" id="cd00051">
    <property type="entry name" value="EFh"/>
    <property type="match status" value="2"/>
</dbReference>
<feature type="domain" description="Protein kinase" evidence="34">
    <location>
        <begin position="276"/>
        <end position="530"/>
    </location>
</feature>
<accession>A0A086JJ65</accession>
<feature type="region of interest" description="Disordered" evidence="33">
    <location>
        <begin position="736"/>
        <end position="786"/>
    </location>
</feature>
<evidence type="ECO:0000256" key="7">
    <source>
        <dbReference type="ARBA" id="ARBA00022475"/>
    </source>
</evidence>
<dbReference type="InterPro" id="IPR011009">
    <property type="entry name" value="Kinase-like_dom_sf"/>
</dbReference>
<keyword evidence="19" id="KW-0282">Flagellum</keyword>
<keyword evidence="23" id="KW-0564">Palmitate</keyword>
<dbReference type="VEuPathDB" id="ToxoDB:TGDOM2_206590"/>
<feature type="region of interest" description="Disordered" evidence="33">
    <location>
        <begin position="63"/>
        <end position="254"/>
    </location>
</feature>
<evidence type="ECO:0000256" key="21">
    <source>
        <dbReference type="ARBA" id="ARBA00023069"/>
    </source>
</evidence>
<evidence type="ECO:0000256" key="9">
    <source>
        <dbReference type="ARBA" id="ARBA00022527"/>
    </source>
</evidence>
<evidence type="ECO:0000259" key="35">
    <source>
        <dbReference type="PROSITE" id="PS50222"/>
    </source>
</evidence>
<dbReference type="AlphaFoldDB" id="A0A086JJ65"/>
<dbReference type="PROSITE" id="PS50011">
    <property type="entry name" value="PROTEIN_KINASE_DOM"/>
    <property type="match status" value="1"/>
</dbReference>
<comment type="similarity">
    <text evidence="26">Belongs to the protein kinase superfamily. Ser/Thr protein kinase family. CDPK subfamily.</text>
</comment>
<comment type="subcellular location">
    <subcellularLocation>
        <location evidence="3">Cell membrane</location>
        <topology evidence="3">Lipid-anchor</topology>
        <orientation evidence="3">Cytoplasmic side</orientation>
    </subcellularLocation>
    <subcellularLocation>
        <location evidence="2">Cell projection</location>
        <location evidence="2">Cilium</location>
        <location evidence="2">Flagellum</location>
    </subcellularLocation>
    <subcellularLocation>
        <location evidence="4">Host cell membrane</location>
        <topology evidence="4">Lipid-anchor</topology>
    </subcellularLocation>
    <subcellularLocation>
        <location evidence="30">Parasitophorous vacuole membrane</location>
        <topology evidence="30">Lipid-anchor</topology>
    </subcellularLocation>
</comment>
<dbReference type="Gene3D" id="1.10.510.10">
    <property type="entry name" value="Transferase(Phosphotransferase) domain 1"/>
    <property type="match status" value="1"/>
</dbReference>
<dbReference type="PANTHER" id="PTHR24349">
    <property type="entry name" value="SERINE/THREONINE-PROTEIN KINASE"/>
    <property type="match status" value="1"/>
</dbReference>
<evidence type="ECO:0000256" key="19">
    <source>
        <dbReference type="ARBA" id="ARBA00022846"/>
    </source>
</evidence>
<dbReference type="Pfam" id="PF13499">
    <property type="entry name" value="EF-hand_7"/>
    <property type="match status" value="2"/>
</dbReference>
<comment type="cofactor">
    <cofactor evidence="1">
        <name>Mg(2+)</name>
        <dbReference type="ChEBI" id="CHEBI:18420"/>
    </cofactor>
</comment>
<evidence type="ECO:0000256" key="29">
    <source>
        <dbReference type="ARBA" id="ARBA00056933"/>
    </source>
</evidence>
<proteinExistence type="inferred from homology"/>
<evidence type="ECO:0000256" key="26">
    <source>
        <dbReference type="ARBA" id="ARBA00024334"/>
    </source>
</evidence>
<feature type="compositionally biased region" description="Polar residues" evidence="33">
    <location>
        <begin position="114"/>
        <end position="133"/>
    </location>
</feature>
<evidence type="ECO:0000256" key="4">
    <source>
        <dbReference type="ARBA" id="ARBA00004425"/>
    </source>
</evidence>
<keyword evidence="18 32" id="KW-0067">ATP-binding</keyword>
<dbReference type="InterPro" id="IPR002048">
    <property type="entry name" value="EF_hand_dom"/>
</dbReference>
<evidence type="ECO:0000256" key="33">
    <source>
        <dbReference type="SAM" id="MobiDB-lite"/>
    </source>
</evidence>
<dbReference type="FunFam" id="1.10.238.10:FF:000003">
    <property type="entry name" value="Calmodulin A"/>
    <property type="match status" value="1"/>
</dbReference>
<evidence type="ECO:0000256" key="22">
    <source>
        <dbReference type="ARBA" id="ARBA00023136"/>
    </source>
</evidence>
<name>A0A086JJ65_TOXGO</name>
<sequence length="786" mass="86365">MRDPFVNFCSDPLSFSQKLQRLYSAGASLCIFNPNLRNFPSDHVVPLAPRYMPEQSEVMGGRISRQRGGAQSQAPDPRHPNSSSTSGVARLGQSASPADRKVSSRHPHVAGQPHMSSRLQAPTPSQRGTSPASSEAGDQRSSSSGRTSAGRSRGAGLFSSTSTQKSKPSQSAKSTSATATLSPQPYTPTPESHRGGTGASPVTGRSPVSGTGKRCVPSPGAGAAAARDEAHSRHVIRHPSDSRQVAEAPISRDKEGGIDRSKFILENTGALTDFYEIDTATLGQGTYGSVSKARKKDTGQMRAVKTISKSQVKNLERFRQEIAIMKELDHPNVIKLFETFEDHRNIYLVMELCTGGELFDRIISEGRLTEKQAAVLMKQMFSAVHYLHSNNIMHRDLKPENFLFLDSARDSPLKIIDFGLSCRFKKGEFVSTKAGTPYYVAPQVLQGKYDFRCDAWSLGVILYILLCGYPPFYGETDAEVLAKVKTGVFSFSGPEWKRVSEEAKELIRHLININPQERYTAEQALQHPWVTTLARNSQNVALPTTLMSNLKAFRAQNKLKKAALTVIAQHMSEKEIDHLRQIFMTLDVDNSGTLSVQEVREGLKRLGWTEIPADLQAIIEEVDSDKSGHIDYTEFIAATMDKKLYMKEDVCWAAFRVFDLDGNGKISQDELKKVLGMPDVETAVGRATIDALLTEVDLNGDGEIDFDEFMYMMRKKDPTEKRFDMSTRKTVNAAAVASPETRRAVVQRPTLGSGPPHACDSPSPRVSERGTPTETHKLESAGAAPS</sequence>
<keyword evidence="20" id="KW-1043">Host membrane</keyword>
<dbReference type="PROSITE" id="PS00018">
    <property type="entry name" value="EF_HAND_1"/>
    <property type="match status" value="4"/>
</dbReference>
<protein>
    <recommendedName>
        <fullName evidence="31">Calcium-dependent protein kinase 1</fullName>
        <ecNumber evidence="6">2.7.11.1</ecNumber>
    </recommendedName>
</protein>
<dbReference type="EC" id="2.7.11.1" evidence="6"/>
<keyword evidence="24" id="KW-0966">Cell projection</keyword>
<evidence type="ECO:0000256" key="6">
    <source>
        <dbReference type="ARBA" id="ARBA00012513"/>
    </source>
</evidence>
<keyword evidence="22" id="KW-0472">Membrane</keyword>
<dbReference type="GO" id="GO:0106310">
    <property type="term" value="F:protein serine kinase activity"/>
    <property type="evidence" value="ECO:0007669"/>
    <property type="project" value="RHEA"/>
</dbReference>
<evidence type="ECO:0000256" key="16">
    <source>
        <dbReference type="ARBA" id="ARBA00022777"/>
    </source>
</evidence>
<dbReference type="PROSITE" id="PS00108">
    <property type="entry name" value="PROTEIN_KINASE_ST"/>
    <property type="match status" value="1"/>
</dbReference>
<dbReference type="SUPFAM" id="SSF56112">
    <property type="entry name" value="Protein kinase-like (PK-like)"/>
    <property type="match status" value="1"/>
</dbReference>
<evidence type="ECO:0000256" key="10">
    <source>
        <dbReference type="ARBA" id="ARBA00022553"/>
    </source>
</evidence>
<evidence type="ECO:0000256" key="3">
    <source>
        <dbReference type="ARBA" id="ARBA00004342"/>
    </source>
</evidence>
<evidence type="ECO:0000256" key="23">
    <source>
        <dbReference type="ARBA" id="ARBA00023139"/>
    </source>
</evidence>
<evidence type="ECO:0000256" key="5">
    <source>
        <dbReference type="ARBA" id="ARBA00011245"/>
    </source>
</evidence>
<keyword evidence="7" id="KW-1003">Cell membrane</keyword>
<keyword evidence="15 32" id="KW-0547">Nucleotide-binding</keyword>
<dbReference type="SMR" id="A0A086JJ65"/>
<dbReference type="Gene3D" id="3.30.200.20">
    <property type="entry name" value="Phosphorylase Kinase, domain 1"/>
    <property type="match status" value="1"/>
</dbReference>
<evidence type="ECO:0000256" key="1">
    <source>
        <dbReference type="ARBA" id="ARBA00001946"/>
    </source>
</evidence>
<keyword evidence="11 36" id="KW-0808">Transferase</keyword>
<dbReference type="InterPro" id="IPR008271">
    <property type="entry name" value="Ser/Thr_kinase_AS"/>
</dbReference>
<dbReference type="Pfam" id="PF00069">
    <property type="entry name" value="Pkinase"/>
    <property type="match status" value="1"/>
</dbReference>
<evidence type="ECO:0000256" key="13">
    <source>
        <dbReference type="ARBA" id="ARBA00022723"/>
    </source>
</evidence>
<dbReference type="SUPFAM" id="SSF47473">
    <property type="entry name" value="EF-hand"/>
    <property type="match status" value="1"/>
</dbReference>
<dbReference type="InterPro" id="IPR011992">
    <property type="entry name" value="EF-hand-dom_pair"/>
</dbReference>
<dbReference type="GO" id="GO:0005886">
    <property type="term" value="C:plasma membrane"/>
    <property type="evidence" value="ECO:0007669"/>
    <property type="project" value="UniProtKB-SubCell"/>
</dbReference>
<dbReference type="GO" id="GO:0031514">
    <property type="term" value="C:motile cilium"/>
    <property type="evidence" value="ECO:0007669"/>
    <property type="project" value="UniProtKB-SubCell"/>
</dbReference>
<dbReference type="GO" id="GO:0005509">
    <property type="term" value="F:calcium ion binding"/>
    <property type="evidence" value="ECO:0007669"/>
    <property type="project" value="InterPro"/>
</dbReference>
<evidence type="ECO:0000256" key="30">
    <source>
        <dbReference type="ARBA" id="ARBA00060437"/>
    </source>
</evidence>